<evidence type="ECO:0000256" key="9">
    <source>
        <dbReference type="SAM" id="Phobius"/>
    </source>
</evidence>
<evidence type="ECO:0000256" key="7">
    <source>
        <dbReference type="ARBA" id="ARBA00022989"/>
    </source>
</evidence>
<feature type="transmembrane region" description="Helical" evidence="9">
    <location>
        <begin position="135"/>
        <end position="157"/>
    </location>
</feature>
<feature type="transmembrane region" description="Helical" evidence="9">
    <location>
        <begin position="20"/>
        <end position="42"/>
    </location>
</feature>
<protein>
    <recommendedName>
        <fullName evidence="13">ABC transporter ATP-binding protein</fullName>
    </recommendedName>
</protein>
<dbReference type="SUPFAM" id="SSF90123">
    <property type="entry name" value="ABC transporter transmembrane region"/>
    <property type="match status" value="1"/>
</dbReference>
<dbReference type="SUPFAM" id="SSF52540">
    <property type="entry name" value="P-loop containing nucleoside triphosphate hydrolases"/>
    <property type="match status" value="1"/>
</dbReference>
<feature type="transmembrane region" description="Helical" evidence="9">
    <location>
        <begin position="54"/>
        <end position="75"/>
    </location>
</feature>
<dbReference type="Proteomes" id="UP000011705">
    <property type="component" value="Chromosome"/>
</dbReference>
<dbReference type="GO" id="GO:0016887">
    <property type="term" value="F:ATP hydrolysis activity"/>
    <property type="evidence" value="ECO:0007669"/>
    <property type="project" value="InterPro"/>
</dbReference>
<keyword evidence="8 9" id="KW-0472">Membrane</keyword>
<feature type="domain" description="ABC transporter" evidence="10">
    <location>
        <begin position="365"/>
        <end position="598"/>
    </location>
</feature>
<dbReference type="InterPro" id="IPR011527">
    <property type="entry name" value="ABC1_TM_dom"/>
</dbReference>
<evidence type="ECO:0008006" key="13">
    <source>
        <dbReference type="Google" id="ProtNLM"/>
    </source>
</evidence>
<name>A0A0E2E3U6_TREDN</name>
<dbReference type="EMBL" id="AGDV01000021">
    <property type="protein sequence ID" value="EMB30786.1"/>
    <property type="molecule type" value="Genomic_DNA"/>
</dbReference>
<dbReference type="RefSeq" id="WP_002686010.1">
    <property type="nucleotide sequence ID" value="NZ_CM001795.1"/>
</dbReference>
<dbReference type="InterPro" id="IPR036640">
    <property type="entry name" value="ABC1_TM_sf"/>
</dbReference>
<proteinExistence type="predicted"/>
<evidence type="ECO:0000256" key="2">
    <source>
        <dbReference type="ARBA" id="ARBA00022448"/>
    </source>
</evidence>
<evidence type="ECO:0000256" key="3">
    <source>
        <dbReference type="ARBA" id="ARBA00022475"/>
    </source>
</evidence>
<reference evidence="12" key="1">
    <citation type="submission" date="2012-01" db="EMBL/GenBank/DDBJ databases">
        <title>The Genome Sequence of Treponema denticola H-22.</title>
        <authorList>
            <consortium name="The Broad Institute Genome Sequencing Platform"/>
            <person name="Earl A."/>
            <person name="Ward D."/>
            <person name="Feldgarden M."/>
            <person name="Gevers D."/>
            <person name="Blanton J.M."/>
            <person name="Fenno C.J."/>
            <person name="Baranova O.V."/>
            <person name="Mathney J."/>
            <person name="Dewhirst F.E."/>
            <person name="Izard J."/>
            <person name="Young S.K."/>
            <person name="Zeng Q."/>
            <person name="Gargeya S."/>
            <person name="Fitzgerald M."/>
            <person name="Haas B."/>
            <person name="Abouelleil A."/>
            <person name="Alvarado L."/>
            <person name="Arachchi H.M."/>
            <person name="Berlin A."/>
            <person name="Chapman S.B."/>
            <person name="Gearin G."/>
            <person name="Goldberg J."/>
            <person name="Griggs A."/>
            <person name="Gujja S."/>
            <person name="Hansen M."/>
            <person name="Heiman D."/>
            <person name="Howarth C."/>
            <person name="Larimer J."/>
            <person name="Lui A."/>
            <person name="MacDonald P.J.P."/>
            <person name="McCowen C."/>
            <person name="Montmayeur A."/>
            <person name="Murphy C."/>
            <person name="Neiman D."/>
            <person name="Pearson M."/>
            <person name="Priest M."/>
            <person name="Roberts A."/>
            <person name="Saif S."/>
            <person name="Shea T."/>
            <person name="Sisk P."/>
            <person name="Stolte C."/>
            <person name="Sykes S."/>
            <person name="Wortman J."/>
            <person name="Nusbaum C."/>
            <person name="Birren B."/>
        </authorList>
    </citation>
    <scope>NUCLEOTIDE SEQUENCE [LARGE SCALE GENOMIC DNA]</scope>
    <source>
        <strain evidence="12">H-22</strain>
    </source>
</reference>
<keyword evidence="6" id="KW-0067">ATP-binding</keyword>
<dbReference type="PROSITE" id="PS50893">
    <property type="entry name" value="ABC_TRANSPORTER_2"/>
    <property type="match status" value="1"/>
</dbReference>
<keyword evidence="7 9" id="KW-1133">Transmembrane helix</keyword>
<evidence type="ECO:0000256" key="5">
    <source>
        <dbReference type="ARBA" id="ARBA00022741"/>
    </source>
</evidence>
<evidence type="ECO:0000256" key="1">
    <source>
        <dbReference type="ARBA" id="ARBA00004651"/>
    </source>
</evidence>
<dbReference type="Pfam" id="PF00664">
    <property type="entry name" value="ABC_membrane"/>
    <property type="match status" value="1"/>
</dbReference>
<dbReference type="Gene3D" id="3.40.50.300">
    <property type="entry name" value="P-loop containing nucleotide triphosphate hydrolases"/>
    <property type="match status" value="1"/>
</dbReference>
<dbReference type="Gene3D" id="1.20.1560.10">
    <property type="entry name" value="ABC transporter type 1, transmembrane domain"/>
    <property type="match status" value="1"/>
</dbReference>
<dbReference type="InterPro" id="IPR027417">
    <property type="entry name" value="P-loop_NTPase"/>
</dbReference>
<evidence type="ECO:0000259" key="11">
    <source>
        <dbReference type="PROSITE" id="PS50929"/>
    </source>
</evidence>
<gene>
    <name evidence="12" type="ORF">HMPREF9726_02471</name>
</gene>
<accession>A0A0E2E3U6</accession>
<feature type="transmembrane region" description="Helical" evidence="9">
    <location>
        <begin position="163"/>
        <end position="183"/>
    </location>
</feature>
<keyword evidence="4 9" id="KW-0812">Transmembrane</keyword>
<dbReference type="InterPro" id="IPR003593">
    <property type="entry name" value="AAA+_ATPase"/>
</dbReference>
<evidence type="ECO:0000256" key="8">
    <source>
        <dbReference type="ARBA" id="ARBA00023136"/>
    </source>
</evidence>
<evidence type="ECO:0000256" key="4">
    <source>
        <dbReference type="ARBA" id="ARBA00022692"/>
    </source>
</evidence>
<dbReference type="InterPro" id="IPR003439">
    <property type="entry name" value="ABC_transporter-like_ATP-bd"/>
</dbReference>
<evidence type="ECO:0000256" key="6">
    <source>
        <dbReference type="ARBA" id="ARBA00022840"/>
    </source>
</evidence>
<comment type="caution">
    <text evidence="12">The sequence shown here is derived from an EMBL/GenBank/DDBJ whole genome shotgun (WGS) entry which is preliminary data.</text>
</comment>
<feature type="transmembrane region" description="Helical" evidence="9">
    <location>
        <begin position="274"/>
        <end position="293"/>
    </location>
</feature>
<dbReference type="GO" id="GO:0005524">
    <property type="term" value="F:ATP binding"/>
    <property type="evidence" value="ECO:0007669"/>
    <property type="project" value="UniProtKB-KW"/>
</dbReference>
<keyword evidence="5" id="KW-0547">Nucleotide-binding</keyword>
<comment type="subcellular location">
    <subcellularLocation>
        <location evidence="1">Cell membrane</location>
        <topology evidence="1">Multi-pass membrane protein</topology>
    </subcellularLocation>
</comment>
<dbReference type="PROSITE" id="PS50929">
    <property type="entry name" value="ABC_TM1F"/>
    <property type="match status" value="1"/>
</dbReference>
<dbReference type="GO" id="GO:0005886">
    <property type="term" value="C:plasma membrane"/>
    <property type="evidence" value="ECO:0007669"/>
    <property type="project" value="UniProtKB-SubCell"/>
</dbReference>
<feature type="domain" description="ABC transmembrane type-1" evidence="11">
    <location>
        <begin position="26"/>
        <end position="300"/>
    </location>
</feature>
<keyword evidence="3" id="KW-1003">Cell membrane</keyword>
<dbReference type="PANTHER" id="PTHR24221">
    <property type="entry name" value="ATP-BINDING CASSETTE SUB-FAMILY B"/>
    <property type="match status" value="1"/>
</dbReference>
<dbReference type="PANTHER" id="PTHR24221:SF654">
    <property type="entry name" value="ATP-BINDING CASSETTE SUB-FAMILY B MEMBER 6"/>
    <property type="match status" value="1"/>
</dbReference>
<dbReference type="FunFam" id="3.40.50.300:FF:000221">
    <property type="entry name" value="Multidrug ABC transporter ATP-binding protein"/>
    <property type="match status" value="1"/>
</dbReference>
<organism evidence="12">
    <name type="scientific">Treponema denticola H-22</name>
    <dbReference type="NCBI Taxonomy" id="999432"/>
    <lineage>
        <taxon>Bacteria</taxon>
        <taxon>Pseudomonadati</taxon>
        <taxon>Spirochaetota</taxon>
        <taxon>Spirochaetia</taxon>
        <taxon>Spirochaetales</taxon>
        <taxon>Treponemataceae</taxon>
        <taxon>Treponema</taxon>
    </lineage>
</organism>
<dbReference type="InterPro" id="IPR039421">
    <property type="entry name" value="Type_1_exporter"/>
</dbReference>
<evidence type="ECO:0000313" key="12">
    <source>
        <dbReference type="EMBL" id="EMB30786.1"/>
    </source>
</evidence>
<dbReference type="AlphaFoldDB" id="A0A0E2E3U6"/>
<dbReference type="PATRIC" id="fig|999432.5.peg.2565"/>
<sequence length="602" mass="67664">MFFNRYLLKFIRGFYGKAGFISLIHLIDTLLGTVIMMCSAVFTHMLLYKKSVLIFSHINQVFILIGICLVLKFILASPKTKISEKLGAGIKDNIRASVMQKLFAAGPAYMNKKRTGDMTSMVTFRVDAVKNYYTAYFPIAVSTLINIILLLCFMFRLDWVSGVTALIAALGMIFCPVLFAPVMKKHGLEEWKLHDRYLSECIDSLQGVTALKAFNANALQVKKIAKEGEHFRKATMAHLRITVWQGSFMQMFVLLGEALSVAVAALRFSQGKTGAITILYILYLSMACFFPMFKLIIAWHFGFDGFASSETIGQFLESPLDFSLYKAPRLDKADFYSYKELKEKIENEVLPFWDDTVDVQFSKDIRFENVDFAYDKKEILHDISFTVKHGTTTALVGSSGSGKSTIAKLLAGFYLPARGSIFIGDEKLNEENVEIIQNRISAVWQNPHIFFGSIEDNIRTGKKDASIAEIEKAAEEVNLHSLILSLPKGYKTSVGELGTRLSGGERQRLTIARARLRDAPILIFDEATSSLDSKNEKIILNNFEQLRKGRTSLVIAHRLSTARSADQIILIDNGRIKAKGTHEELVRDSELYRTIMGSQLKD</sequence>
<keyword evidence="2" id="KW-0813">Transport</keyword>
<dbReference type="GO" id="GO:0140359">
    <property type="term" value="F:ABC-type transporter activity"/>
    <property type="evidence" value="ECO:0007669"/>
    <property type="project" value="InterPro"/>
</dbReference>
<dbReference type="Pfam" id="PF00005">
    <property type="entry name" value="ABC_tran"/>
    <property type="match status" value="1"/>
</dbReference>
<dbReference type="HOGENOM" id="CLU_000604_84_7_12"/>
<evidence type="ECO:0000259" key="10">
    <source>
        <dbReference type="PROSITE" id="PS50893"/>
    </source>
</evidence>
<dbReference type="SMART" id="SM00382">
    <property type="entry name" value="AAA"/>
    <property type="match status" value="1"/>
</dbReference>